<reference evidence="2" key="1">
    <citation type="submission" date="2015-01" db="EMBL/GenBank/DDBJ databases">
        <authorList>
            <person name="Aksoy S."/>
            <person name="Warren W."/>
            <person name="Wilson R.K."/>
        </authorList>
    </citation>
    <scope>NUCLEOTIDE SEQUENCE [LARGE SCALE GENOMIC DNA]</scope>
    <source>
        <strain evidence="2">IAEA</strain>
    </source>
</reference>
<name>A0A1B0BQ56_9MUSC</name>
<protein>
    <submittedName>
        <fullName evidence="1">Uncharacterized protein</fullName>
    </submittedName>
</protein>
<dbReference type="EMBL" id="JXJN01018417">
    <property type="status" value="NOT_ANNOTATED_CDS"/>
    <property type="molecule type" value="Genomic_DNA"/>
</dbReference>
<evidence type="ECO:0000313" key="1">
    <source>
        <dbReference type="EnsemblMetazoa" id="GPPI037102-PA"/>
    </source>
</evidence>
<dbReference type="EnsemblMetazoa" id="GPPI037102-RA">
    <property type="protein sequence ID" value="GPPI037102-PA"/>
    <property type="gene ID" value="GPPI037102"/>
</dbReference>
<sequence>MFNIRFNNQRLFRLFPNPSRLNHSDFEYDCPFFTLVNAKVELNNMSQIAHQNIDLLWKRELLLLKRILFNRKVLFISAWTSNYTFEEKVVSKV</sequence>
<keyword evidence="2" id="KW-1185">Reference proteome</keyword>
<evidence type="ECO:0000313" key="2">
    <source>
        <dbReference type="Proteomes" id="UP000092460"/>
    </source>
</evidence>
<accession>A0A1B0BQ56</accession>
<reference evidence="1" key="2">
    <citation type="submission" date="2020-05" db="UniProtKB">
        <authorList>
            <consortium name="EnsemblMetazoa"/>
        </authorList>
    </citation>
    <scope>IDENTIFICATION</scope>
    <source>
        <strain evidence="1">IAEA</strain>
    </source>
</reference>
<dbReference type="AlphaFoldDB" id="A0A1B0BQ56"/>
<dbReference type="Proteomes" id="UP000092460">
    <property type="component" value="Unassembled WGS sequence"/>
</dbReference>
<proteinExistence type="predicted"/>
<dbReference type="EMBL" id="JXJN01018416">
    <property type="status" value="NOT_ANNOTATED_CDS"/>
    <property type="molecule type" value="Genomic_DNA"/>
</dbReference>
<organism evidence="1 2">
    <name type="scientific">Glossina palpalis gambiensis</name>
    <dbReference type="NCBI Taxonomy" id="67801"/>
    <lineage>
        <taxon>Eukaryota</taxon>
        <taxon>Metazoa</taxon>
        <taxon>Ecdysozoa</taxon>
        <taxon>Arthropoda</taxon>
        <taxon>Hexapoda</taxon>
        <taxon>Insecta</taxon>
        <taxon>Pterygota</taxon>
        <taxon>Neoptera</taxon>
        <taxon>Endopterygota</taxon>
        <taxon>Diptera</taxon>
        <taxon>Brachycera</taxon>
        <taxon>Muscomorpha</taxon>
        <taxon>Hippoboscoidea</taxon>
        <taxon>Glossinidae</taxon>
        <taxon>Glossina</taxon>
    </lineage>
</organism>
<dbReference type="VEuPathDB" id="VectorBase:GPPI037102"/>